<accession>A0AAD6U261</accession>
<protein>
    <recommendedName>
        <fullName evidence="2">F-box domain-containing protein</fullName>
    </recommendedName>
</protein>
<name>A0AAD6U261_9AGAR</name>
<evidence type="ECO:0000313" key="4">
    <source>
        <dbReference type="Proteomes" id="UP001222325"/>
    </source>
</evidence>
<feature type="domain" description="F-box" evidence="2">
    <location>
        <begin position="25"/>
        <end position="75"/>
    </location>
</feature>
<gene>
    <name evidence="3" type="ORF">B0H15DRAFT_931164</name>
</gene>
<organism evidence="3 4">
    <name type="scientific">Mycena belliarum</name>
    <dbReference type="NCBI Taxonomy" id="1033014"/>
    <lineage>
        <taxon>Eukaryota</taxon>
        <taxon>Fungi</taxon>
        <taxon>Dikarya</taxon>
        <taxon>Basidiomycota</taxon>
        <taxon>Agaricomycotina</taxon>
        <taxon>Agaricomycetes</taxon>
        <taxon>Agaricomycetidae</taxon>
        <taxon>Agaricales</taxon>
        <taxon>Marasmiineae</taxon>
        <taxon>Mycenaceae</taxon>
        <taxon>Mycena</taxon>
    </lineage>
</organism>
<evidence type="ECO:0000313" key="3">
    <source>
        <dbReference type="EMBL" id="KAJ7087619.1"/>
    </source>
</evidence>
<dbReference type="InterPro" id="IPR001810">
    <property type="entry name" value="F-box_dom"/>
</dbReference>
<dbReference type="PROSITE" id="PS50181">
    <property type="entry name" value="FBOX"/>
    <property type="match status" value="1"/>
</dbReference>
<reference evidence="3" key="1">
    <citation type="submission" date="2023-03" db="EMBL/GenBank/DDBJ databases">
        <title>Massive genome expansion in bonnet fungi (Mycena s.s.) driven by repeated elements and novel gene families across ecological guilds.</title>
        <authorList>
            <consortium name="Lawrence Berkeley National Laboratory"/>
            <person name="Harder C.B."/>
            <person name="Miyauchi S."/>
            <person name="Viragh M."/>
            <person name="Kuo A."/>
            <person name="Thoen E."/>
            <person name="Andreopoulos B."/>
            <person name="Lu D."/>
            <person name="Skrede I."/>
            <person name="Drula E."/>
            <person name="Henrissat B."/>
            <person name="Morin E."/>
            <person name="Kohler A."/>
            <person name="Barry K."/>
            <person name="LaButti K."/>
            <person name="Morin E."/>
            <person name="Salamov A."/>
            <person name="Lipzen A."/>
            <person name="Mereny Z."/>
            <person name="Hegedus B."/>
            <person name="Baldrian P."/>
            <person name="Stursova M."/>
            <person name="Weitz H."/>
            <person name="Taylor A."/>
            <person name="Grigoriev I.V."/>
            <person name="Nagy L.G."/>
            <person name="Martin F."/>
            <person name="Kauserud H."/>
        </authorList>
    </citation>
    <scope>NUCLEOTIDE SEQUENCE</scope>
    <source>
        <strain evidence="3">CBHHK173m</strain>
    </source>
</reference>
<feature type="region of interest" description="Disordered" evidence="1">
    <location>
        <begin position="501"/>
        <end position="525"/>
    </location>
</feature>
<evidence type="ECO:0000259" key="2">
    <source>
        <dbReference type="PROSITE" id="PS50181"/>
    </source>
</evidence>
<dbReference type="Proteomes" id="UP001222325">
    <property type="component" value="Unassembled WGS sequence"/>
</dbReference>
<keyword evidence="4" id="KW-1185">Reference proteome</keyword>
<dbReference type="EMBL" id="JARJCN010000028">
    <property type="protein sequence ID" value="KAJ7087619.1"/>
    <property type="molecule type" value="Genomic_DNA"/>
</dbReference>
<comment type="caution">
    <text evidence="3">The sequence shown here is derived from an EMBL/GenBank/DDBJ whole genome shotgun (WGS) entry which is preliminary data.</text>
</comment>
<evidence type="ECO:0000256" key="1">
    <source>
        <dbReference type="SAM" id="MobiDB-lite"/>
    </source>
</evidence>
<sequence length="525" mass="59327">MKKRAAKRQKFTAVPQADAGPLSAENSFVGMPLDVVLQFFLFMSPAELLAMYDVNKGFRRMLDSGKKASTIWARSREYHGIPKPFKGFTERTWAQFMFGTVCEGCKEDQAREPDFGLMMRLCADCRVANLCQDLEFSTDSDEDDTLGPVLVFEHCYPHSHWYRSREELFTKRSRCGNEHWWEPYLWDILPIVRAARRGEKAAEKKLAKLEEEGQRRLEYGAICDDWRDKVEAEDRRCKGQILTSKFKALGYQDFELAGLNDQRMLAQIHLPLTDNAWEGMRRTLEGSIKDKRRDRLLRDHPDTMNARMNLARGAYATYAATVVPIEAVYLPTVVGLDVIPAIRTICEREPDVVLTRTDFAHMPTIIGNWVDAKRARLTDLVNTVIPDKTGGWALASTIFRCGFEHENLGRPAMFGGDEAMRHVGDSCNPQLDIPLSKVASALIVSLGLDPEKTTAADMDGHAARFRCSGCVRGKSKQSKRNVELFTWRGCPARGLGVVDRRHSTASPSTLTPSMARHSPTLRIFS</sequence>
<proteinExistence type="predicted"/>
<dbReference type="AlphaFoldDB" id="A0AAD6U261"/>